<organism evidence="2 4">
    <name type="scientific">Rotaria socialis</name>
    <dbReference type="NCBI Taxonomy" id="392032"/>
    <lineage>
        <taxon>Eukaryota</taxon>
        <taxon>Metazoa</taxon>
        <taxon>Spiralia</taxon>
        <taxon>Gnathifera</taxon>
        <taxon>Rotifera</taxon>
        <taxon>Eurotatoria</taxon>
        <taxon>Bdelloidea</taxon>
        <taxon>Philodinida</taxon>
        <taxon>Philodinidae</taxon>
        <taxon>Rotaria</taxon>
    </lineage>
</organism>
<feature type="compositionally biased region" description="Basic and acidic residues" evidence="1">
    <location>
        <begin position="94"/>
        <end position="110"/>
    </location>
</feature>
<feature type="region of interest" description="Disordered" evidence="1">
    <location>
        <begin position="94"/>
        <end position="131"/>
    </location>
</feature>
<dbReference type="Proteomes" id="UP000663869">
    <property type="component" value="Unassembled WGS sequence"/>
</dbReference>
<gene>
    <name evidence="2" type="ORF">FME351_LOCUS15206</name>
    <name evidence="3" type="ORF">TSG867_LOCUS7493</name>
</gene>
<dbReference type="SUPFAM" id="SSF49723">
    <property type="entry name" value="Lipase/lipooxygenase domain (PLAT/LH2 domain)"/>
    <property type="match status" value="1"/>
</dbReference>
<feature type="compositionally biased region" description="Low complexity" evidence="1">
    <location>
        <begin position="621"/>
        <end position="632"/>
    </location>
</feature>
<feature type="region of interest" description="Disordered" evidence="1">
    <location>
        <begin position="433"/>
        <end position="453"/>
    </location>
</feature>
<comment type="caution">
    <text evidence="2">The sequence shown here is derived from an EMBL/GenBank/DDBJ whole genome shotgun (WGS) entry which is preliminary data.</text>
</comment>
<feature type="region of interest" description="Disordered" evidence="1">
    <location>
        <begin position="468"/>
        <end position="593"/>
    </location>
</feature>
<evidence type="ECO:0000313" key="3">
    <source>
        <dbReference type="EMBL" id="CAF4320027.1"/>
    </source>
</evidence>
<feature type="region of interest" description="Disordered" evidence="1">
    <location>
        <begin position="621"/>
        <end position="686"/>
    </location>
</feature>
<feature type="compositionally biased region" description="Polar residues" evidence="1">
    <location>
        <begin position="633"/>
        <end position="650"/>
    </location>
</feature>
<dbReference type="EMBL" id="CAJNYU010001875">
    <property type="protein sequence ID" value="CAF3476604.1"/>
    <property type="molecule type" value="Genomic_DNA"/>
</dbReference>
<feature type="compositionally biased region" description="Polar residues" evidence="1">
    <location>
        <begin position="553"/>
        <end position="589"/>
    </location>
</feature>
<feature type="compositionally biased region" description="Polar residues" evidence="1">
    <location>
        <begin position="498"/>
        <end position="543"/>
    </location>
</feature>
<sequence length="686" mass="77763">MILDDSGLLTDKLSPAKEDCLANTRDRIMDIDIGIIDRIKIWHENSSLGAAWFLESVIIRKKYSTCHIISNVYLQRIEHLCRYFYRQASEPTKKDPVVRRNLRNDEDHGSISHQSLKPKYSHMNGSNNRLENSRSILRSPTVYDKVNFRKKVSWDEQSIGSQDDAHSIDSQRMKPMQTIDEQQSYKRDSFSQELNNQTNHEILWISSHNFADNKWKIKSIEETNSFNLDSSTRTLLRSDRLLIDSSIQKSANEDQDEIYEFQANFWLKKDKPNDKLEAYLTPQSIHQSSLTSADVNIDSKKKHRILSHVHSDAQHQKFENQEQSKFASPNNLKTVENFPKSSSSHNLRLLSSQLPNASKTPLGHSKSFQENLNSPAHLDTTLRKQDESPRTHSAADKPAQLPLTPRLKSLRNSNDFTNPLNSEEELLARITTNEQSHHPRSTEHSLLSSNQHSKFRLDRVAPIISEQSSSMKLLNQPRSSTEHLKSSQKTNLLIPISANAQNPLPKTSHDSPNYSRPTTTAKSLSSRTLTSLNDINDCQPSSRTTEEELLKRITNQSSYRSQQSTNSLSPLTPRAKSTSNIDNLTSSSMTKREALLKMPVQSLAYSRSTMPSLLSSSLLSKSLSSSSSSPSSQFNNDFGSSLSRTSTEPTLRSKPPMRLNPDTILQKPMNNQVHHSAYGTSPSDDF</sequence>
<feature type="compositionally biased region" description="Polar residues" evidence="1">
    <location>
        <begin position="668"/>
        <end position="686"/>
    </location>
</feature>
<reference evidence="2" key="1">
    <citation type="submission" date="2021-02" db="EMBL/GenBank/DDBJ databases">
        <authorList>
            <person name="Nowell W R."/>
        </authorList>
    </citation>
    <scope>NUCLEOTIDE SEQUENCE</scope>
</reference>
<accession>A0A818FL11</accession>
<feature type="compositionally biased region" description="Basic and acidic residues" evidence="1">
    <location>
        <begin position="380"/>
        <end position="395"/>
    </location>
</feature>
<evidence type="ECO:0000313" key="4">
    <source>
        <dbReference type="Proteomes" id="UP000663869"/>
    </source>
</evidence>
<feature type="region of interest" description="Disordered" evidence="1">
    <location>
        <begin position="308"/>
        <end position="420"/>
    </location>
</feature>
<feature type="compositionally biased region" description="Basic and acidic residues" evidence="1">
    <location>
        <begin position="309"/>
        <end position="322"/>
    </location>
</feature>
<dbReference type="Proteomes" id="UP000663862">
    <property type="component" value="Unassembled WGS sequence"/>
</dbReference>
<name>A0A818FL11_9BILA</name>
<feature type="compositionally biased region" description="Polar residues" evidence="1">
    <location>
        <begin position="323"/>
        <end position="334"/>
    </location>
</feature>
<feature type="compositionally biased region" description="Polar residues" evidence="1">
    <location>
        <begin position="468"/>
        <end position="479"/>
    </location>
</feature>
<dbReference type="Gene3D" id="2.60.60.20">
    <property type="entry name" value="PLAT/LH2 domain"/>
    <property type="match status" value="1"/>
</dbReference>
<protein>
    <submittedName>
        <fullName evidence="2">Uncharacterized protein</fullName>
    </submittedName>
</protein>
<feature type="compositionally biased region" description="Low complexity" evidence="1">
    <location>
        <begin position="341"/>
        <end position="354"/>
    </location>
</feature>
<evidence type="ECO:0000313" key="2">
    <source>
        <dbReference type="EMBL" id="CAF3476604.1"/>
    </source>
</evidence>
<proteinExistence type="predicted"/>
<feature type="compositionally biased region" description="Polar residues" evidence="1">
    <location>
        <begin position="410"/>
        <end position="420"/>
    </location>
</feature>
<dbReference type="InterPro" id="IPR036392">
    <property type="entry name" value="PLAT/LH2_dom_sf"/>
</dbReference>
<dbReference type="AlphaFoldDB" id="A0A818FL11"/>
<evidence type="ECO:0000256" key="1">
    <source>
        <dbReference type="SAM" id="MobiDB-lite"/>
    </source>
</evidence>
<dbReference type="EMBL" id="CAJOBQ010000294">
    <property type="protein sequence ID" value="CAF4320027.1"/>
    <property type="molecule type" value="Genomic_DNA"/>
</dbReference>